<feature type="region of interest" description="Disordered" evidence="1">
    <location>
        <begin position="487"/>
        <end position="509"/>
    </location>
</feature>
<feature type="compositionally biased region" description="Polar residues" evidence="1">
    <location>
        <begin position="352"/>
        <end position="368"/>
    </location>
</feature>
<dbReference type="GO" id="GO:0019904">
    <property type="term" value="F:protein domain specific binding"/>
    <property type="evidence" value="ECO:0007669"/>
    <property type="project" value="InterPro"/>
</dbReference>
<dbReference type="FunFam" id="1.20.1270.60:FF:000068">
    <property type="entry name" value="Islet cell autoantigen"/>
    <property type="match status" value="1"/>
</dbReference>
<dbReference type="Proteomes" id="UP001432146">
    <property type="component" value="Unassembled WGS sequence"/>
</dbReference>
<dbReference type="PROSITE" id="PS50870">
    <property type="entry name" value="AH"/>
    <property type="match status" value="1"/>
</dbReference>
<evidence type="ECO:0000313" key="3">
    <source>
        <dbReference type="EMBL" id="KAK9306830.1"/>
    </source>
</evidence>
<feature type="region of interest" description="Disordered" evidence="1">
    <location>
        <begin position="350"/>
        <end position="369"/>
    </location>
</feature>
<feature type="domain" description="AH" evidence="2">
    <location>
        <begin position="59"/>
        <end position="262"/>
    </location>
</feature>
<accession>A0AAW1A9X6</accession>
<gene>
    <name evidence="3" type="ORF">QLX08_002707</name>
</gene>
<evidence type="ECO:0000313" key="4">
    <source>
        <dbReference type="Proteomes" id="UP001432146"/>
    </source>
</evidence>
<dbReference type="Gene3D" id="1.20.1270.60">
    <property type="entry name" value="Arfaptin homology (AH) domain/BAR domain"/>
    <property type="match status" value="1"/>
</dbReference>
<reference evidence="3 4" key="1">
    <citation type="submission" date="2024-05" db="EMBL/GenBank/DDBJ databases">
        <title>The nuclear and mitochondrial genome assemblies of Tetragonisca angustula (Apidae: Meliponini), a tiny yet remarkable pollinator in the Neotropics.</title>
        <authorList>
            <person name="Ferrari R."/>
            <person name="Ricardo P.C."/>
            <person name="Dias F.C."/>
            <person name="Araujo N.S."/>
            <person name="Soares D.O."/>
            <person name="Zhou Q.-S."/>
            <person name="Zhu C.-D."/>
            <person name="Coutinho L."/>
            <person name="Airas M.C."/>
            <person name="Batista T.M."/>
        </authorList>
    </citation>
    <scope>NUCLEOTIDE SEQUENCE [LARGE SCALE GENOMIC DNA]</scope>
    <source>
        <strain evidence="3">ASF017062</strain>
        <tissue evidence="3">Abdomen</tissue>
    </source>
</reference>
<dbReference type="Pfam" id="PF06456">
    <property type="entry name" value="Arfaptin"/>
    <property type="match status" value="1"/>
</dbReference>
<protein>
    <recommendedName>
        <fullName evidence="2">AH domain-containing protein</fullName>
    </recommendedName>
</protein>
<dbReference type="PANTHER" id="PTHR10164">
    <property type="entry name" value="ISLET CELL AUTOANTIGEN 1"/>
    <property type="match status" value="1"/>
</dbReference>
<dbReference type="SMART" id="SM01015">
    <property type="entry name" value="Arfaptin"/>
    <property type="match status" value="1"/>
</dbReference>
<sequence>MNTYNKSGPGASGNSFDRWIQRTNIHDDSAITKMQHQFWVTKQALSRKLGKKEDECIVASDAELDAKLELFHSIQKSCLNLQRIIDRYQERLCYLAQEENAMGRFLKDAGKQDKTRAGKMMITVGKSLSYSGQQRLALSTPLERLYQEVETFRQRAIEDTLQKVQAMEKARTEYRAALSWMKNVSQELDPDTSKQLERFRKVQTCVRQGKIAFDNLALDCLQKVDLLAAARCNMFSHALVLYQSTLLSFTEKSAQAYSTIANSFKGYQRYNFMVVRELAEPSSKLAQETGGDNDFDEKEKLSFFDMDYHDTVEKAEEVKSQENTVENNKESEKLLDIEYETIDMLGLEGLDINSSSPNDEITSQSTSNVEHKKDFDELFENLILDNNATHIQEGNQLEFDKKFDEQSLIMGIFDKSDTNFNLAKFSSLEEQNSREQSLQSLTSENMVLLNDILTDKQNSDSEWESITHNTFLPPNILKQSLGDATLGVGQKSMPTTSTGDKKKNKTGKLKGNSWLDLFAELDPLANNPMENLSSDSNASA</sequence>
<proteinExistence type="predicted"/>
<dbReference type="AlphaFoldDB" id="A0AAW1A9X6"/>
<name>A0AAW1A9X6_9HYME</name>
<dbReference type="PANTHER" id="PTHR10164:SF4">
    <property type="entry name" value="GH23156P"/>
    <property type="match status" value="1"/>
</dbReference>
<keyword evidence="4" id="KW-1185">Reference proteome</keyword>
<dbReference type="InterPro" id="IPR027267">
    <property type="entry name" value="AH/BAR_dom_sf"/>
</dbReference>
<evidence type="ECO:0000256" key="1">
    <source>
        <dbReference type="SAM" id="MobiDB-lite"/>
    </source>
</evidence>
<dbReference type="GO" id="GO:0005794">
    <property type="term" value="C:Golgi apparatus"/>
    <property type="evidence" value="ECO:0007669"/>
    <property type="project" value="TreeGrafter"/>
</dbReference>
<organism evidence="3 4">
    <name type="scientific">Tetragonisca angustula</name>
    <dbReference type="NCBI Taxonomy" id="166442"/>
    <lineage>
        <taxon>Eukaryota</taxon>
        <taxon>Metazoa</taxon>
        <taxon>Ecdysozoa</taxon>
        <taxon>Arthropoda</taxon>
        <taxon>Hexapoda</taxon>
        <taxon>Insecta</taxon>
        <taxon>Pterygota</taxon>
        <taxon>Neoptera</taxon>
        <taxon>Endopterygota</taxon>
        <taxon>Hymenoptera</taxon>
        <taxon>Apocrita</taxon>
        <taxon>Aculeata</taxon>
        <taxon>Apoidea</taxon>
        <taxon>Anthophila</taxon>
        <taxon>Apidae</taxon>
        <taxon>Tetragonisca</taxon>
    </lineage>
</organism>
<dbReference type="EMBL" id="JAWNGG020000036">
    <property type="protein sequence ID" value="KAK9306830.1"/>
    <property type="molecule type" value="Genomic_DNA"/>
</dbReference>
<dbReference type="InterPro" id="IPR010504">
    <property type="entry name" value="AH_dom"/>
</dbReference>
<comment type="caution">
    <text evidence="3">The sequence shown here is derived from an EMBL/GenBank/DDBJ whole genome shotgun (WGS) entry which is preliminary data.</text>
</comment>
<evidence type="ECO:0000259" key="2">
    <source>
        <dbReference type="PROSITE" id="PS50870"/>
    </source>
</evidence>
<dbReference type="GO" id="GO:0051049">
    <property type="term" value="P:regulation of transport"/>
    <property type="evidence" value="ECO:0007669"/>
    <property type="project" value="TreeGrafter"/>
</dbReference>
<dbReference type="SUPFAM" id="SSF103657">
    <property type="entry name" value="BAR/IMD domain-like"/>
    <property type="match status" value="1"/>
</dbReference>
<dbReference type="InterPro" id="IPR024114">
    <property type="entry name" value="Islet_autoAg_Ica1/Ica1-like"/>
</dbReference>